<keyword evidence="2" id="KW-1185">Reference proteome</keyword>
<name>A0A2P4YVB3_9STRA</name>
<dbReference type="AlphaFoldDB" id="A0A2P4YVB3"/>
<dbReference type="Proteomes" id="UP000237271">
    <property type="component" value="Unassembled WGS sequence"/>
</dbReference>
<organism evidence="1 2">
    <name type="scientific">Phytophthora palmivora</name>
    <dbReference type="NCBI Taxonomy" id="4796"/>
    <lineage>
        <taxon>Eukaryota</taxon>
        <taxon>Sar</taxon>
        <taxon>Stramenopiles</taxon>
        <taxon>Oomycota</taxon>
        <taxon>Peronosporomycetes</taxon>
        <taxon>Peronosporales</taxon>
        <taxon>Peronosporaceae</taxon>
        <taxon>Phytophthora</taxon>
    </lineage>
</organism>
<proteinExistence type="predicted"/>
<dbReference type="EMBL" id="NCKW01000024">
    <property type="protein sequence ID" value="POM81740.1"/>
    <property type="molecule type" value="Genomic_DNA"/>
</dbReference>
<protein>
    <submittedName>
        <fullName evidence="1">Copiatype Polyprotein</fullName>
    </submittedName>
</protein>
<reference evidence="1 2" key="1">
    <citation type="journal article" date="2017" name="Genome Biol. Evol.">
        <title>Phytophthora megakarya and P. palmivora, closely related causal agents of cacao black pod rot, underwent increases in genome sizes and gene numbers by different mechanisms.</title>
        <authorList>
            <person name="Ali S.S."/>
            <person name="Shao J."/>
            <person name="Lary D.J."/>
            <person name="Kronmiller B."/>
            <person name="Shen D."/>
            <person name="Strem M.D."/>
            <person name="Amoako-Attah I."/>
            <person name="Akrofi A.Y."/>
            <person name="Begoude B.A."/>
            <person name="Ten Hoopen G.M."/>
            <person name="Coulibaly K."/>
            <person name="Kebe B.I."/>
            <person name="Melnick R.L."/>
            <person name="Guiltinan M.J."/>
            <person name="Tyler B.M."/>
            <person name="Meinhardt L.W."/>
            <person name="Bailey B.A."/>
        </authorList>
    </citation>
    <scope>NUCLEOTIDE SEQUENCE [LARGE SCALE GENOMIC DNA]</scope>
    <source>
        <strain evidence="2">sbr112.9</strain>
    </source>
</reference>
<accession>A0A2P4YVB3</accession>
<comment type="caution">
    <text evidence="1">The sequence shown here is derived from an EMBL/GenBank/DDBJ whole genome shotgun (WGS) entry which is preliminary data.</text>
</comment>
<gene>
    <name evidence="1" type="ORF">PHPALM_246</name>
</gene>
<evidence type="ECO:0000313" key="1">
    <source>
        <dbReference type="EMBL" id="POM81740.1"/>
    </source>
</evidence>
<evidence type="ECO:0000313" key="2">
    <source>
        <dbReference type="Proteomes" id="UP000237271"/>
    </source>
</evidence>
<sequence>MELILVIMDGFSRFDKLHLLKSKSSSSVNKHIEEYAGLNKNNAEIVTYIMPKTMMYHVGFRISLWSEALQNDVYIKNRIYNKGI</sequence>